<feature type="non-terminal residue" evidence="3">
    <location>
        <position position="1"/>
    </location>
</feature>
<dbReference type="EMBL" id="KK100783">
    <property type="protein sequence ID" value="KIZ03792.1"/>
    <property type="molecule type" value="Genomic_DNA"/>
</dbReference>
<organism evidence="3 4">
    <name type="scientific">Monoraphidium neglectum</name>
    <dbReference type="NCBI Taxonomy" id="145388"/>
    <lineage>
        <taxon>Eukaryota</taxon>
        <taxon>Viridiplantae</taxon>
        <taxon>Chlorophyta</taxon>
        <taxon>core chlorophytes</taxon>
        <taxon>Chlorophyceae</taxon>
        <taxon>CS clade</taxon>
        <taxon>Sphaeropleales</taxon>
        <taxon>Selenastraceae</taxon>
        <taxon>Monoraphidium</taxon>
    </lineage>
</organism>
<sequence length="152" mass="14851">VMTLPVADFKLLLAERNLPLLGGGKGADPKQQQQQQPKQALSAAALSALESIASGGAVARLAPADAAALGLAGGAAGGEDDDGGALAASAPPAVCVWRTRASLSVLVTKAESDDMLEKIVAGEGKHKAAKPQVAAAAGGGERAQNAPAVAAL</sequence>
<evidence type="ECO:0000259" key="2">
    <source>
        <dbReference type="Pfam" id="PF25378"/>
    </source>
</evidence>
<evidence type="ECO:0000256" key="1">
    <source>
        <dbReference type="SAM" id="MobiDB-lite"/>
    </source>
</evidence>
<proteinExistence type="predicted"/>
<dbReference type="KEGG" id="mng:MNEG_4169"/>
<dbReference type="InterPro" id="IPR057286">
    <property type="entry name" value="PUA_NSUN2"/>
</dbReference>
<dbReference type="STRING" id="145388.A0A0D2MTK4"/>
<reference evidence="3 4" key="1">
    <citation type="journal article" date="2013" name="BMC Genomics">
        <title>Reconstruction of the lipid metabolism for the microalga Monoraphidium neglectum from its genome sequence reveals characteristics suitable for biofuel production.</title>
        <authorList>
            <person name="Bogen C."/>
            <person name="Al-Dilaimi A."/>
            <person name="Albersmeier A."/>
            <person name="Wichmann J."/>
            <person name="Grundmann M."/>
            <person name="Rupp O."/>
            <person name="Lauersen K.J."/>
            <person name="Blifernez-Klassen O."/>
            <person name="Kalinowski J."/>
            <person name="Goesmann A."/>
            <person name="Mussgnug J.H."/>
            <person name="Kruse O."/>
        </authorList>
    </citation>
    <scope>NUCLEOTIDE SEQUENCE [LARGE SCALE GENOMIC DNA]</scope>
    <source>
        <strain evidence="3 4">SAG 48.87</strain>
    </source>
</reference>
<dbReference type="Proteomes" id="UP000054498">
    <property type="component" value="Unassembled WGS sequence"/>
</dbReference>
<feature type="region of interest" description="Disordered" evidence="1">
    <location>
        <begin position="132"/>
        <end position="152"/>
    </location>
</feature>
<gene>
    <name evidence="3" type="ORF">MNEG_4169</name>
</gene>
<dbReference type="GeneID" id="25737047"/>
<dbReference type="RefSeq" id="XP_013902811.1">
    <property type="nucleotide sequence ID" value="XM_014047357.1"/>
</dbReference>
<name>A0A0D2MTK4_9CHLO</name>
<dbReference type="AlphaFoldDB" id="A0A0D2MTK4"/>
<evidence type="ECO:0000313" key="4">
    <source>
        <dbReference type="Proteomes" id="UP000054498"/>
    </source>
</evidence>
<dbReference type="Pfam" id="PF25378">
    <property type="entry name" value="PUA_NSUN2"/>
    <property type="match status" value="1"/>
</dbReference>
<keyword evidence="4" id="KW-1185">Reference proteome</keyword>
<protein>
    <recommendedName>
        <fullName evidence="2">RNA cytosine-C(5)-methyltransferase NSUN2-like PUA domain-containing protein</fullName>
    </recommendedName>
</protein>
<feature type="domain" description="RNA cytosine-C(5)-methyltransferase NSUN2-like PUA" evidence="2">
    <location>
        <begin position="2"/>
        <end position="119"/>
    </location>
</feature>
<evidence type="ECO:0000313" key="3">
    <source>
        <dbReference type="EMBL" id="KIZ03792.1"/>
    </source>
</evidence>
<accession>A0A0D2MTK4</accession>